<reference evidence="9" key="1">
    <citation type="submission" date="2020-10" db="EMBL/GenBank/DDBJ databases">
        <authorList>
            <person name="Gilroy R."/>
        </authorList>
    </citation>
    <scope>NUCLEOTIDE SEQUENCE</scope>
    <source>
        <strain evidence="9">C6-149</strain>
    </source>
</reference>
<dbReference type="GO" id="GO:0004631">
    <property type="term" value="F:phosphomevalonate kinase activity"/>
    <property type="evidence" value="ECO:0007669"/>
    <property type="project" value="UniProtKB-EC"/>
</dbReference>
<dbReference type="InterPro" id="IPR036554">
    <property type="entry name" value="GHMP_kinase_C_sf"/>
</dbReference>
<dbReference type="Gene3D" id="3.30.230.10">
    <property type="match status" value="1"/>
</dbReference>
<evidence type="ECO:0000256" key="2">
    <source>
        <dbReference type="ARBA" id="ARBA00012958"/>
    </source>
</evidence>
<dbReference type="AlphaFoldDB" id="A0A9D9E5E8"/>
<dbReference type="InterPro" id="IPR006204">
    <property type="entry name" value="GHMP_kinase_N_dom"/>
</dbReference>
<dbReference type="Pfam" id="PF00288">
    <property type="entry name" value="GHMP_kinases_N"/>
    <property type="match status" value="1"/>
</dbReference>
<evidence type="ECO:0000313" key="9">
    <source>
        <dbReference type="EMBL" id="MBO8440902.1"/>
    </source>
</evidence>
<evidence type="ECO:0000313" key="10">
    <source>
        <dbReference type="Proteomes" id="UP000823614"/>
    </source>
</evidence>
<dbReference type="InterPro" id="IPR020568">
    <property type="entry name" value="Ribosomal_Su5_D2-typ_SF"/>
</dbReference>
<dbReference type="PANTHER" id="PTHR31814:SF2">
    <property type="entry name" value="PHOSPHOMEVALONATE KINASE"/>
    <property type="match status" value="1"/>
</dbReference>
<dbReference type="EMBL" id="JADIMP010000007">
    <property type="protein sequence ID" value="MBO8440902.1"/>
    <property type="molecule type" value="Genomic_DNA"/>
</dbReference>
<dbReference type="Pfam" id="PF08544">
    <property type="entry name" value="GHMP_kinases_C"/>
    <property type="match status" value="1"/>
</dbReference>
<dbReference type="InterPro" id="IPR005917">
    <property type="entry name" value="Pmev_kinase_bact"/>
</dbReference>
<keyword evidence="5 9" id="KW-0418">Kinase</keyword>
<dbReference type="NCBIfam" id="TIGR01220">
    <property type="entry name" value="Pmev_kin_Gr_pos"/>
    <property type="match status" value="1"/>
</dbReference>
<dbReference type="InterPro" id="IPR035102">
    <property type="entry name" value="Phosphomevalonate_kinase"/>
</dbReference>
<evidence type="ECO:0000256" key="4">
    <source>
        <dbReference type="ARBA" id="ARBA00022741"/>
    </source>
</evidence>
<evidence type="ECO:0000259" key="8">
    <source>
        <dbReference type="Pfam" id="PF08544"/>
    </source>
</evidence>
<evidence type="ECO:0000256" key="6">
    <source>
        <dbReference type="ARBA" id="ARBA00022840"/>
    </source>
</evidence>
<dbReference type="PANTHER" id="PTHR31814">
    <property type="match status" value="1"/>
</dbReference>
<dbReference type="Gene3D" id="3.30.70.890">
    <property type="entry name" value="GHMP kinase, C-terminal domain"/>
    <property type="match status" value="1"/>
</dbReference>
<comment type="pathway">
    <text evidence="1">Isoprenoid biosynthesis; isopentenyl diphosphate biosynthesis via mevalonate pathway; isopentenyl diphosphate from (R)-mevalonate: step 2/3.</text>
</comment>
<dbReference type="Proteomes" id="UP000823614">
    <property type="component" value="Unassembled WGS sequence"/>
</dbReference>
<organism evidence="9 10">
    <name type="scientific">Candidatus Gallilactobacillus intestinavium</name>
    <dbReference type="NCBI Taxonomy" id="2840838"/>
    <lineage>
        <taxon>Bacteria</taxon>
        <taxon>Bacillati</taxon>
        <taxon>Bacillota</taxon>
        <taxon>Bacilli</taxon>
        <taxon>Lactobacillales</taxon>
        <taxon>Lactobacillaceae</taxon>
        <taxon>Lactobacillaceae incertae sedis</taxon>
        <taxon>Candidatus Gallilactobacillus</taxon>
    </lineage>
</organism>
<reference evidence="9" key="2">
    <citation type="journal article" date="2021" name="PeerJ">
        <title>Extensive microbial diversity within the chicken gut microbiome revealed by metagenomics and culture.</title>
        <authorList>
            <person name="Gilroy R."/>
            <person name="Ravi A."/>
            <person name="Getino M."/>
            <person name="Pursley I."/>
            <person name="Horton D.L."/>
            <person name="Alikhan N.F."/>
            <person name="Baker D."/>
            <person name="Gharbi K."/>
            <person name="Hall N."/>
            <person name="Watson M."/>
            <person name="Adriaenssens E.M."/>
            <person name="Foster-Nyarko E."/>
            <person name="Jarju S."/>
            <person name="Secka A."/>
            <person name="Antonio M."/>
            <person name="Oren A."/>
            <person name="Chaudhuri R.R."/>
            <person name="La Ragione R."/>
            <person name="Hildebrand F."/>
            <person name="Pallen M.J."/>
        </authorList>
    </citation>
    <scope>NUCLEOTIDE SEQUENCE</scope>
    <source>
        <strain evidence="9">C6-149</strain>
    </source>
</reference>
<evidence type="ECO:0000259" key="7">
    <source>
        <dbReference type="Pfam" id="PF00288"/>
    </source>
</evidence>
<feature type="domain" description="GHMP kinase C-terminal" evidence="8">
    <location>
        <begin position="260"/>
        <end position="343"/>
    </location>
</feature>
<dbReference type="SUPFAM" id="SSF55060">
    <property type="entry name" value="GHMP Kinase, C-terminal domain"/>
    <property type="match status" value="1"/>
</dbReference>
<accession>A0A9D9E5E8</accession>
<keyword evidence="3 9" id="KW-0808">Transferase</keyword>
<dbReference type="GO" id="GO:0005524">
    <property type="term" value="F:ATP binding"/>
    <property type="evidence" value="ECO:0007669"/>
    <property type="project" value="UniProtKB-KW"/>
</dbReference>
<dbReference type="InterPro" id="IPR013750">
    <property type="entry name" value="GHMP_kinase_C_dom"/>
</dbReference>
<evidence type="ECO:0000256" key="3">
    <source>
        <dbReference type="ARBA" id="ARBA00022679"/>
    </source>
</evidence>
<name>A0A9D9E5E8_9LACO</name>
<dbReference type="SUPFAM" id="SSF54211">
    <property type="entry name" value="Ribosomal protein S5 domain 2-like"/>
    <property type="match status" value="1"/>
</dbReference>
<evidence type="ECO:0000256" key="1">
    <source>
        <dbReference type="ARBA" id="ARBA00005017"/>
    </source>
</evidence>
<feature type="domain" description="GHMP kinase N-terminal" evidence="7">
    <location>
        <begin position="88"/>
        <end position="171"/>
    </location>
</feature>
<gene>
    <name evidence="9" type="ORF">IAA89_00400</name>
</gene>
<evidence type="ECO:0000256" key="5">
    <source>
        <dbReference type="ARBA" id="ARBA00022777"/>
    </source>
</evidence>
<keyword evidence="6" id="KW-0067">ATP-binding</keyword>
<proteinExistence type="predicted"/>
<dbReference type="InterPro" id="IPR014721">
    <property type="entry name" value="Ribsml_uS5_D2-typ_fold_subgr"/>
</dbReference>
<dbReference type="EC" id="2.7.4.2" evidence="2"/>
<keyword evidence="4" id="KW-0547">Nucleotide-binding</keyword>
<dbReference type="PRINTS" id="PR00959">
    <property type="entry name" value="MEVGALKINASE"/>
</dbReference>
<protein>
    <recommendedName>
        <fullName evidence="2">phosphomevalonate kinase</fullName>
        <ecNumber evidence="2">2.7.4.2</ecNumber>
    </recommendedName>
</protein>
<sequence>MIKVKAPGKLYIAGEYAVIEPGTPAILVAVDKYITVTIKESNNFGTINSAQYEENSVNWTRNGNKIVFDNRDNPFHFLIEAINIAEKYVKENNKSLKFYHLSINSELDNHDGRKLGLGSSAAITVATIKALCKFYNLNVTNDEIFKLSAIAHLNVQGNGSLGDIAASVYGGWIAYSSFNRQWLNEQIGKNKSLKQLLHTTWPQLSIKRLNPPRDLQLLIGWTGSPASTPHLVDKVNTNKNNHKNEYKQFISDSTNCINELIRAFEQQDLTSIQKQINNNRLLLNKLSKISNINIETPKLTQLCNIANKYNGASKTSGAGGGDCGIVIINKNQKLNDLIQEWKQSDIKMLKMNVANFEN</sequence>
<comment type="caution">
    <text evidence="9">The sequence shown here is derived from an EMBL/GenBank/DDBJ whole genome shotgun (WGS) entry which is preliminary data.</text>
</comment>